<reference evidence="8" key="1">
    <citation type="submission" date="2020-01" db="EMBL/GenBank/DDBJ databases">
        <authorList>
            <person name="Meier V. D."/>
            <person name="Meier V D."/>
        </authorList>
    </citation>
    <scope>NUCLEOTIDE SEQUENCE</scope>
    <source>
        <strain evidence="8">HLG_WM_MAG_01</strain>
    </source>
</reference>
<dbReference type="PANTHER" id="PTHR10491">
    <property type="entry name" value="DTDP-4-DEHYDRORHAMNOSE REDUCTASE"/>
    <property type="match status" value="1"/>
</dbReference>
<sequence length="290" mass="32933">MVKNILVTGDKGQLGNEIKVLSVDVNNCNFYFIDRDNLDITDREALESFCKDKSIHIIINCAAYTAVDQAESDVETANEVNHLAVKTMAQIAKKESIRLIHISTDYVFDGENYRPYLENDVVNPQGVYGETKLEGENAILKENPEGAVIIRTSWVYSSFGNNFVKTMLRLAKERDELGIIFDQVGTPTYAKHLAETILHIVHNNTKAQESVEIYHYSNEGVCSWYDFAKAIFELSDITCKVNAIKTAQYPTPAKRPHYSVLDKEKIKSHYQTLEIPYWKDGLKECLSHLS</sequence>
<proteinExistence type="inferred from homology"/>
<accession>A0A6S6TUC1</accession>
<comment type="catalytic activity">
    <reaction evidence="5">
        <text>dTDP-beta-L-rhamnose + NADP(+) = dTDP-4-dehydro-beta-L-rhamnose + NADPH + H(+)</text>
        <dbReference type="Rhea" id="RHEA:21796"/>
        <dbReference type="ChEBI" id="CHEBI:15378"/>
        <dbReference type="ChEBI" id="CHEBI:57510"/>
        <dbReference type="ChEBI" id="CHEBI:57783"/>
        <dbReference type="ChEBI" id="CHEBI:58349"/>
        <dbReference type="ChEBI" id="CHEBI:62830"/>
        <dbReference type="EC" id="1.1.1.133"/>
    </reaction>
</comment>
<evidence type="ECO:0000313" key="8">
    <source>
        <dbReference type="EMBL" id="CAA6819793.1"/>
    </source>
</evidence>
<dbReference type="InterPro" id="IPR005913">
    <property type="entry name" value="dTDP_dehydrorham_reduct"/>
</dbReference>
<dbReference type="InterPro" id="IPR036291">
    <property type="entry name" value="NAD(P)-bd_dom_sf"/>
</dbReference>
<dbReference type="Pfam" id="PF04321">
    <property type="entry name" value="RmlD_sub_bind"/>
    <property type="match status" value="1"/>
</dbReference>
<comment type="similarity">
    <text evidence="2 6">Belongs to the dTDP-4-dehydrorhamnose reductase family.</text>
</comment>
<dbReference type="GO" id="GO:0005829">
    <property type="term" value="C:cytosol"/>
    <property type="evidence" value="ECO:0007669"/>
    <property type="project" value="TreeGrafter"/>
</dbReference>
<evidence type="ECO:0000256" key="6">
    <source>
        <dbReference type="RuleBase" id="RU364082"/>
    </source>
</evidence>
<evidence type="ECO:0000259" key="7">
    <source>
        <dbReference type="Pfam" id="PF04321"/>
    </source>
</evidence>
<evidence type="ECO:0000256" key="2">
    <source>
        <dbReference type="ARBA" id="ARBA00010944"/>
    </source>
</evidence>
<feature type="domain" description="RmlD-like substrate binding" evidence="7">
    <location>
        <begin position="4"/>
        <end position="289"/>
    </location>
</feature>
<dbReference type="EC" id="1.1.1.133" evidence="3 6"/>
<protein>
    <recommendedName>
        <fullName evidence="4 6">dTDP-4-dehydrorhamnose reductase</fullName>
        <ecNumber evidence="3 6">1.1.1.133</ecNumber>
    </recommendedName>
</protein>
<dbReference type="CDD" id="cd05254">
    <property type="entry name" value="dTDP_HR_like_SDR_e"/>
    <property type="match status" value="1"/>
</dbReference>
<dbReference type="SUPFAM" id="SSF51735">
    <property type="entry name" value="NAD(P)-binding Rossmann-fold domains"/>
    <property type="match status" value="1"/>
</dbReference>
<organism evidence="8">
    <name type="scientific">uncultured Sulfurovum sp</name>
    <dbReference type="NCBI Taxonomy" id="269237"/>
    <lineage>
        <taxon>Bacteria</taxon>
        <taxon>Pseudomonadati</taxon>
        <taxon>Campylobacterota</taxon>
        <taxon>Epsilonproteobacteria</taxon>
        <taxon>Campylobacterales</taxon>
        <taxon>Sulfurovaceae</taxon>
        <taxon>Sulfurovum</taxon>
        <taxon>environmental samples</taxon>
    </lineage>
</organism>
<dbReference type="GO" id="GO:0008831">
    <property type="term" value="F:dTDP-4-dehydrorhamnose reductase activity"/>
    <property type="evidence" value="ECO:0007669"/>
    <property type="project" value="UniProtKB-EC"/>
</dbReference>
<dbReference type="Gene3D" id="3.90.25.10">
    <property type="entry name" value="UDP-galactose 4-epimerase, domain 1"/>
    <property type="match status" value="1"/>
</dbReference>
<dbReference type="Gene3D" id="3.40.50.720">
    <property type="entry name" value="NAD(P)-binding Rossmann-like Domain"/>
    <property type="match status" value="1"/>
</dbReference>
<evidence type="ECO:0000256" key="1">
    <source>
        <dbReference type="ARBA" id="ARBA00004781"/>
    </source>
</evidence>
<evidence type="ECO:0000256" key="4">
    <source>
        <dbReference type="ARBA" id="ARBA00017099"/>
    </source>
</evidence>
<name>A0A6S6TUC1_9BACT</name>
<comment type="function">
    <text evidence="6">Catalyzes the reduction of dTDP-6-deoxy-L-lyxo-4-hexulose to yield dTDP-L-rhamnose.</text>
</comment>
<dbReference type="AlphaFoldDB" id="A0A6S6TUC1"/>
<keyword evidence="6" id="KW-0521">NADP</keyword>
<comment type="pathway">
    <text evidence="1 6">Carbohydrate biosynthesis; dTDP-L-rhamnose biosynthesis.</text>
</comment>
<evidence type="ECO:0000256" key="3">
    <source>
        <dbReference type="ARBA" id="ARBA00012929"/>
    </source>
</evidence>
<dbReference type="GO" id="GO:0019305">
    <property type="term" value="P:dTDP-rhamnose biosynthetic process"/>
    <property type="evidence" value="ECO:0007669"/>
    <property type="project" value="UniProtKB-UniPathway"/>
</dbReference>
<dbReference type="InterPro" id="IPR029903">
    <property type="entry name" value="RmlD-like-bd"/>
</dbReference>
<dbReference type="PANTHER" id="PTHR10491:SF4">
    <property type="entry name" value="METHIONINE ADENOSYLTRANSFERASE 2 SUBUNIT BETA"/>
    <property type="match status" value="1"/>
</dbReference>
<dbReference type="NCBIfam" id="TIGR01214">
    <property type="entry name" value="rmlD"/>
    <property type="match status" value="1"/>
</dbReference>
<evidence type="ECO:0000256" key="5">
    <source>
        <dbReference type="ARBA" id="ARBA00048200"/>
    </source>
</evidence>
<dbReference type="UniPathway" id="UPA00124"/>
<keyword evidence="6 8" id="KW-0560">Oxidoreductase</keyword>
<gene>
    <name evidence="8" type="ORF">HELGO_WM579</name>
</gene>
<dbReference type="EMBL" id="CACVAS010000107">
    <property type="protein sequence ID" value="CAA6819793.1"/>
    <property type="molecule type" value="Genomic_DNA"/>
</dbReference>